<reference evidence="2 3" key="1">
    <citation type="journal article" date="2024" name="BMC Genomics">
        <title>De novo assembly and annotation of Popillia japonica's genome with initial clues to its potential as an invasive pest.</title>
        <authorList>
            <person name="Cucini C."/>
            <person name="Boschi S."/>
            <person name="Funari R."/>
            <person name="Cardaioli E."/>
            <person name="Iannotti N."/>
            <person name="Marturano G."/>
            <person name="Paoli F."/>
            <person name="Bruttini M."/>
            <person name="Carapelli A."/>
            <person name="Frati F."/>
            <person name="Nardi F."/>
        </authorList>
    </citation>
    <scope>NUCLEOTIDE SEQUENCE [LARGE SCALE GENOMIC DNA]</scope>
    <source>
        <strain evidence="2">DMR45628</strain>
    </source>
</reference>
<name>A0AAW1N0X6_POPJA</name>
<dbReference type="Proteomes" id="UP001458880">
    <property type="component" value="Unassembled WGS sequence"/>
</dbReference>
<feature type="region of interest" description="Disordered" evidence="1">
    <location>
        <begin position="1"/>
        <end position="29"/>
    </location>
</feature>
<evidence type="ECO:0000313" key="2">
    <source>
        <dbReference type="EMBL" id="KAK9752804.1"/>
    </source>
</evidence>
<comment type="caution">
    <text evidence="2">The sequence shown here is derived from an EMBL/GenBank/DDBJ whole genome shotgun (WGS) entry which is preliminary data.</text>
</comment>
<accession>A0AAW1N0X6</accession>
<gene>
    <name evidence="2" type="ORF">QE152_g3983</name>
</gene>
<protein>
    <submittedName>
        <fullName evidence="2">Uncharacterized protein</fullName>
    </submittedName>
</protein>
<sequence>MDTTGDNALWEDDDGQEEEHEVAHSEDGDEMQLYTGEFGHFYYTPDAETNFMFAVPDEYDWSNNSIQQRPSGHAAIGCRMQAASLNRIGNKINTPQAIYRTSVHEMANIRSIATLQYCSLPAIRTIYG</sequence>
<organism evidence="2 3">
    <name type="scientific">Popillia japonica</name>
    <name type="common">Japanese beetle</name>
    <dbReference type="NCBI Taxonomy" id="7064"/>
    <lineage>
        <taxon>Eukaryota</taxon>
        <taxon>Metazoa</taxon>
        <taxon>Ecdysozoa</taxon>
        <taxon>Arthropoda</taxon>
        <taxon>Hexapoda</taxon>
        <taxon>Insecta</taxon>
        <taxon>Pterygota</taxon>
        <taxon>Neoptera</taxon>
        <taxon>Endopterygota</taxon>
        <taxon>Coleoptera</taxon>
        <taxon>Polyphaga</taxon>
        <taxon>Scarabaeiformia</taxon>
        <taxon>Scarabaeidae</taxon>
        <taxon>Rutelinae</taxon>
        <taxon>Popillia</taxon>
    </lineage>
</organism>
<keyword evidence="3" id="KW-1185">Reference proteome</keyword>
<proteinExistence type="predicted"/>
<feature type="compositionally biased region" description="Acidic residues" evidence="1">
    <location>
        <begin position="9"/>
        <end position="20"/>
    </location>
</feature>
<evidence type="ECO:0000313" key="3">
    <source>
        <dbReference type="Proteomes" id="UP001458880"/>
    </source>
</evidence>
<evidence type="ECO:0000256" key="1">
    <source>
        <dbReference type="SAM" id="MobiDB-lite"/>
    </source>
</evidence>
<dbReference type="AlphaFoldDB" id="A0AAW1N0X6"/>
<dbReference type="EMBL" id="JASPKY010000018">
    <property type="protein sequence ID" value="KAK9752804.1"/>
    <property type="molecule type" value="Genomic_DNA"/>
</dbReference>